<dbReference type="OrthoDB" id="103508at2157"/>
<dbReference type="InterPro" id="IPR006674">
    <property type="entry name" value="HD_domain"/>
</dbReference>
<sequence length="260" mass="28603">MVTIGPGLLPELVNTSPLLRKAYEAVVSDPEVPVLWELSNIMAVKRLKYNDHGPVHAHIAAGAALSIFHLLIKKGITPSLIKDGVLNNVEHAMLVPLLAGLLHDIGNSVHRDMHERIGAVLAIPIVDRILRHIIKDEREVLRLRQEVSHAIYCTSYDVECLTIEAGTVKVGDGLDMAEGRARVPYRLGSVSIHSVSALSIKKVEIEEGVQNPIRVNVYMTEMAGIFQVDEVLVPKIKTTPLRNLIEVHAIIGSEKVKSYP</sequence>
<dbReference type="Proteomes" id="UP000593766">
    <property type="component" value="Chromosome"/>
</dbReference>
<dbReference type="GeneID" id="59454999"/>
<dbReference type="InterPro" id="IPR039967">
    <property type="entry name" value="MJ1020-like"/>
</dbReference>
<evidence type="ECO:0000313" key="2">
    <source>
        <dbReference type="EMBL" id="QOR94217.1"/>
    </source>
</evidence>
<reference evidence="2 3" key="1">
    <citation type="submission" date="2020-10" db="EMBL/GenBank/DDBJ databases">
        <title>Complete genome sequence of Thermosphaera aggregans strain 3507.</title>
        <authorList>
            <person name="Zayulina K.S."/>
            <person name="Elcheninov A.G."/>
            <person name="Toshchakov S.V."/>
            <person name="Kublanov I.V."/>
            <person name="Kochetkova T.V."/>
        </authorList>
    </citation>
    <scope>NUCLEOTIDE SEQUENCE [LARGE SCALE GENOMIC DNA]</scope>
    <source>
        <strain evidence="2 3">3507</strain>
    </source>
</reference>
<dbReference type="RefSeq" id="WP_193436018.1">
    <property type="nucleotide sequence ID" value="NZ_CP063144.1"/>
</dbReference>
<dbReference type="Gene3D" id="1.10.3210.10">
    <property type="entry name" value="Hypothetical protein af1432"/>
    <property type="match status" value="1"/>
</dbReference>
<keyword evidence="3" id="KW-1185">Reference proteome</keyword>
<evidence type="ECO:0000259" key="1">
    <source>
        <dbReference type="Pfam" id="PF01966"/>
    </source>
</evidence>
<feature type="domain" description="HD" evidence="1">
    <location>
        <begin position="97"/>
        <end position="176"/>
    </location>
</feature>
<dbReference type="KEGG" id="tcs:IMZ38_06235"/>
<dbReference type="PANTHER" id="PTHR40517">
    <property type="entry name" value="METAL-DEPENDENT PHOSPHOHYDROLASE, HD SUPERFAMILY-RELATED"/>
    <property type="match status" value="1"/>
</dbReference>
<organism evidence="2 3">
    <name type="scientific">Thermosphaera chiliense</name>
    <dbReference type="NCBI Taxonomy" id="3402707"/>
    <lineage>
        <taxon>Archaea</taxon>
        <taxon>Thermoproteota</taxon>
        <taxon>Thermoprotei</taxon>
        <taxon>Desulfurococcales</taxon>
        <taxon>Desulfurococcaceae</taxon>
        <taxon>Thermosphaera</taxon>
    </lineage>
</organism>
<dbReference type="Pfam" id="PF01966">
    <property type="entry name" value="HD"/>
    <property type="match status" value="1"/>
</dbReference>
<dbReference type="SUPFAM" id="SSF109604">
    <property type="entry name" value="HD-domain/PDEase-like"/>
    <property type="match status" value="1"/>
</dbReference>
<gene>
    <name evidence="2" type="ORF">IMZ38_06235</name>
</gene>
<name>A0A7M1URS2_9CREN</name>
<dbReference type="PANTHER" id="PTHR40517:SF1">
    <property type="entry name" value="METAL-DEPENDENT PHOSPHOHYDROLASE, HD SUPERFAMILY-RELATED"/>
    <property type="match status" value="1"/>
</dbReference>
<accession>A0A7M1URS2</accession>
<protein>
    <submittedName>
        <fullName evidence="2">HD domain-containing protein</fullName>
    </submittedName>
</protein>
<dbReference type="EMBL" id="CP063144">
    <property type="protein sequence ID" value="QOR94217.1"/>
    <property type="molecule type" value="Genomic_DNA"/>
</dbReference>
<proteinExistence type="predicted"/>
<dbReference type="AlphaFoldDB" id="A0A7M1URS2"/>
<evidence type="ECO:0000313" key="3">
    <source>
        <dbReference type="Proteomes" id="UP000593766"/>
    </source>
</evidence>